<dbReference type="HAMAP" id="MF_01864">
    <property type="entry name" value="tRNA_metthiotr_MiaB"/>
    <property type="match status" value="1"/>
</dbReference>
<evidence type="ECO:0000256" key="10">
    <source>
        <dbReference type="ARBA" id="ARBA00033765"/>
    </source>
</evidence>
<organism evidence="15 16">
    <name type="scientific">Gehongia tenuis</name>
    <dbReference type="NCBI Taxonomy" id="2763655"/>
    <lineage>
        <taxon>Bacteria</taxon>
        <taxon>Bacillati</taxon>
        <taxon>Bacillota</taxon>
        <taxon>Clostridia</taxon>
        <taxon>Christensenellales</taxon>
        <taxon>Christensenellaceae</taxon>
        <taxon>Gehongia</taxon>
    </lineage>
</organism>
<dbReference type="InterPro" id="IPR002792">
    <property type="entry name" value="TRAM_dom"/>
</dbReference>
<dbReference type="PROSITE" id="PS51918">
    <property type="entry name" value="RADICAL_SAM"/>
    <property type="match status" value="1"/>
</dbReference>
<dbReference type="InterPro" id="IPR013848">
    <property type="entry name" value="Methylthiotransferase_N"/>
</dbReference>
<dbReference type="GO" id="GO:0035597">
    <property type="term" value="F:tRNA-2-methylthio-N(6)-dimethylallyladenosine(37) synthase activity"/>
    <property type="evidence" value="ECO:0007669"/>
    <property type="project" value="UniProtKB-EC"/>
</dbReference>
<keyword evidence="9 11" id="KW-0411">Iron-sulfur</keyword>
<proteinExistence type="inferred from homology"/>
<comment type="caution">
    <text evidence="15">The sequence shown here is derived from an EMBL/GenBank/DDBJ whole genome shotgun (WGS) entry which is preliminary data.</text>
</comment>
<dbReference type="SFLD" id="SFLDF00273">
    <property type="entry name" value="(dimethylallyl)adenosine_tRNA"/>
    <property type="match status" value="1"/>
</dbReference>
<dbReference type="SFLD" id="SFLDG01061">
    <property type="entry name" value="methylthiotransferase"/>
    <property type="match status" value="1"/>
</dbReference>
<comment type="subcellular location">
    <subcellularLocation>
        <location evidence="11">Cytoplasm</location>
    </subcellularLocation>
</comment>
<comment type="cofactor">
    <cofactor evidence="11">
        <name>[4Fe-4S] cluster</name>
        <dbReference type="ChEBI" id="CHEBI:49883"/>
    </cofactor>
    <text evidence="11">Binds 2 [4Fe-4S] clusters. One cluster is coordinated with 3 cysteines and an exchangeable S-adenosyl-L-methionine.</text>
</comment>
<dbReference type="FunFam" id="3.80.30.20:FF:000001">
    <property type="entry name" value="tRNA-2-methylthio-N(6)-dimethylallyladenosine synthase 2"/>
    <property type="match status" value="1"/>
</dbReference>
<evidence type="ECO:0000313" key="16">
    <source>
        <dbReference type="Proteomes" id="UP000623172"/>
    </source>
</evidence>
<feature type="binding site" evidence="11">
    <location>
        <position position="110"/>
    </location>
    <ligand>
        <name>[4Fe-4S] cluster</name>
        <dbReference type="ChEBI" id="CHEBI:49883"/>
        <label>1</label>
    </ligand>
</feature>
<evidence type="ECO:0000256" key="3">
    <source>
        <dbReference type="ARBA" id="ARBA00022490"/>
    </source>
</evidence>
<keyword evidence="2 11" id="KW-0004">4Fe-4S</keyword>
<evidence type="ECO:0000259" key="14">
    <source>
        <dbReference type="PROSITE" id="PS51918"/>
    </source>
</evidence>
<dbReference type="EC" id="2.8.4.3" evidence="10 11"/>
<feature type="binding site" evidence="11">
    <location>
        <position position="76"/>
    </location>
    <ligand>
        <name>[4Fe-4S] cluster</name>
        <dbReference type="ChEBI" id="CHEBI:49883"/>
        <label>1</label>
    </ligand>
</feature>
<dbReference type="Pfam" id="PF00919">
    <property type="entry name" value="UPF0004"/>
    <property type="match status" value="1"/>
</dbReference>
<evidence type="ECO:0000256" key="9">
    <source>
        <dbReference type="ARBA" id="ARBA00023014"/>
    </source>
</evidence>
<evidence type="ECO:0000313" key="15">
    <source>
        <dbReference type="EMBL" id="MBC8531217.1"/>
    </source>
</evidence>
<dbReference type="InterPro" id="IPR007197">
    <property type="entry name" value="rSAM"/>
</dbReference>
<dbReference type="InterPro" id="IPR005839">
    <property type="entry name" value="Methylthiotransferase"/>
</dbReference>
<dbReference type="AlphaFoldDB" id="A0A926D4A5"/>
<dbReference type="InterPro" id="IPR006638">
    <property type="entry name" value="Elp3/MiaA/NifB-like_rSAM"/>
</dbReference>
<evidence type="ECO:0000256" key="1">
    <source>
        <dbReference type="ARBA" id="ARBA00003234"/>
    </source>
</evidence>
<dbReference type="PROSITE" id="PS01278">
    <property type="entry name" value="MTTASE_RADICAL"/>
    <property type="match status" value="1"/>
</dbReference>
<dbReference type="InterPro" id="IPR006463">
    <property type="entry name" value="MiaB_methiolase"/>
</dbReference>
<dbReference type="SMART" id="SM00729">
    <property type="entry name" value="Elp3"/>
    <property type="match status" value="1"/>
</dbReference>
<dbReference type="PROSITE" id="PS50926">
    <property type="entry name" value="TRAM"/>
    <property type="match status" value="1"/>
</dbReference>
<feature type="domain" description="TRAM" evidence="12">
    <location>
        <begin position="405"/>
        <end position="468"/>
    </location>
</feature>
<keyword evidence="7 11" id="KW-0479">Metal-binding</keyword>
<keyword evidence="16" id="KW-1185">Reference proteome</keyword>
<dbReference type="GO" id="GO:0005829">
    <property type="term" value="C:cytosol"/>
    <property type="evidence" value="ECO:0007669"/>
    <property type="project" value="TreeGrafter"/>
</dbReference>
<dbReference type="Gene3D" id="3.40.50.12160">
    <property type="entry name" value="Methylthiotransferase, N-terminal domain"/>
    <property type="match status" value="1"/>
</dbReference>
<evidence type="ECO:0000256" key="11">
    <source>
        <dbReference type="HAMAP-Rule" id="MF_01864"/>
    </source>
</evidence>
<evidence type="ECO:0000256" key="8">
    <source>
        <dbReference type="ARBA" id="ARBA00023004"/>
    </source>
</evidence>
<keyword evidence="5 11" id="KW-0949">S-adenosyl-L-methionine</keyword>
<dbReference type="GO" id="GO:0051539">
    <property type="term" value="F:4 iron, 4 sulfur cluster binding"/>
    <property type="evidence" value="ECO:0007669"/>
    <property type="project" value="UniProtKB-UniRule"/>
</dbReference>
<dbReference type="InterPro" id="IPR038135">
    <property type="entry name" value="Methylthiotransferase_N_sf"/>
</dbReference>
<dbReference type="SFLD" id="SFLDG01082">
    <property type="entry name" value="B12-binding_domain_containing"/>
    <property type="match status" value="1"/>
</dbReference>
<sequence>MGEKSLKMIDFESLEKQNAALKALQGWGAGKSYHIVTYGCQMNTHDSEILAGLLEKAGLMAEEDIKKADLVLFNTCCVRENAELKVFGNVGALKPLKRKRPELIVAVCGCMMQQKGTAEELKRKFPFVDLIFGTHNVHEFPSMLLECLSEQRGILEVWDSDGWVLEGMPARRENGAAAWVTVMYGCNNFCSYCIVPYVRGRERSRTMDAVLAEAAELAAGGVKEITLLGQNVNSYGKDLPDGPSFARLLQRVSEVPGIERVRFMTSHPKDLTEELMDAIAGAPHIANQLHLPVQSGSNAVLRAMNRVYTREAYLELIDRMRQRVPDIDITTDLMVGFPGETEADFCETLDLAERVRFASAFTFVYSKRPGTRAASAENQVPEDVKNDRIRRLVDLQNRITYEENQKLLGTSQKVLVERGSKRGENFYMGRSEGGRTVNLQGTPDILGRIVTVKIVRAGKNSLTGKIEKETWT</sequence>
<accession>A0A926D4A5</accession>
<feature type="domain" description="MTTase N-terminal" evidence="13">
    <location>
        <begin position="31"/>
        <end position="149"/>
    </location>
</feature>
<dbReference type="Gene3D" id="3.80.30.20">
    <property type="entry name" value="tm_1862 like domain"/>
    <property type="match status" value="1"/>
</dbReference>
<keyword evidence="8 11" id="KW-0408">Iron</keyword>
<dbReference type="InterPro" id="IPR023404">
    <property type="entry name" value="rSAM_horseshoe"/>
</dbReference>
<dbReference type="Pfam" id="PF01938">
    <property type="entry name" value="TRAM"/>
    <property type="match status" value="1"/>
</dbReference>
<dbReference type="Pfam" id="PF04055">
    <property type="entry name" value="Radical_SAM"/>
    <property type="match status" value="1"/>
</dbReference>
<feature type="binding site" evidence="11">
    <location>
        <position position="193"/>
    </location>
    <ligand>
        <name>[4Fe-4S] cluster</name>
        <dbReference type="ChEBI" id="CHEBI:49883"/>
        <label>2</label>
        <note>4Fe-4S-S-AdoMet</note>
    </ligand>
</feature>
<dbReference type="GO" id="GO:0046872">
    <property type="term" value="F:metal ion binding"/>
    <property type="evidence" value="ECO:0007669"/>
    <property type="project" value="UniProtKB-KW"/>
</dbReference>
<dbReference type="SUPFAM" id="SSF102114">
    <property type="entry name" value="Radical SAM enzymes"/>
    <property type="match status" value="1"/>
</dbReference>
<keyword evidence="4 11" id="KW-0808">Transferase</keyword>
<dbReference type="NCBIfam" id="TIGR00089">
    <property type="entry name" value="MiaB/RimO family radical SAM methylthiotransferase"/>
    <property type="match status" value="1"/>
</dbReference>
<gene>
    <name evidence="11 15" type="primary">miaB</name>
    <name evidence="15" type="ORF">H8696_05060</name>
</gene>
<dbReference type="RefSeq" id="WP_407926353.1">
    <property type="nucleotide sequence ID" value="NZ_JACRSR010000001.1"/>
</dbReference>
<evidence type="ECO:0000259" key="13">
    <source>
        <dbReference type="PROSITE" id="PS51449"/>
    </source>
</evidence>
<reference evidence="15" key="1">
    <citation type="submission" date="2020-08" db="EMBL/GenBank/DDBJ databases">
        <title>Genome public.</title>
        <authorList>
            <person name="Liu C."/>
            <person name="Sun Q."/>
        </authorList>
    </citation>
    <scope>NUCLEOTIDE SEQUENCE</scope>
    <source>
        <strain evidence="15">NSJ-53</strain>
    </source>
</reference>
<comment type="similarity">
    <text evidence="11">Belongs to the methylthiotransferase family. MiaB subfamily.</text>
</comment>
<dbReference type="InterPro" id="IPR058240">
    <property type="entry name" value="rSAM_sf"/>
</dbReference>
<dbReference type="PANTHER" id="PTHR43020">
    <property type="entry name" value="CDK5 REGULATORY SUBUNIT-ASSOCIATED PROTEIN 1"/>
    <property type="match status" value="1"/>
</dbReference>
<comment type="subunit">
    <text evidence="11">Monomer.</text>
</comment>
<evidence type="ECO:0000256" key="6">
    <source>
        <dbReference type="ARBA" id="ARBA00022694"/>
    </source>
</evidence>
<comment type="function">
    <text evidence="1 11">Catalyzes the methylthiolation of N6-(dimethylallyl)adenosine (i(6)A), leading to the formation of 2-methylthio-N6-(dimethylallyl)adenosine (ms(2)i(6)A) at position 37 in tRNAs that read codons beginning with uridine.</text>
</comment>
<feature type="domain" description="Radical SAM core" evidence="14">
    <location>
        <begin position="172"/>
        <end position="402"/>
    </location>
</feature>
<protein>
    <recommendedName>
        <fullName evidence="10 11">tRNA-2-methylthio-N(6)-dimethylallyladenosine synthase</fullName>
        <ecNumber evidence="10 11">2.8.4.3</ecNumber>
    </recommendedName>
    <alternativeName>
        <fullName evidence="11">(Dimethylallyl)adenosine tRNA methylthiotransferase MiaB</fullName>
    </alternativeName>
    <alternativeName>
        <fullName evidence="11">tRNA-i(6)A37 methylthiotransferase</fullName>
    </alternativeName>
</protein>
<feature type="binding site" evidence="11">
    <location>
        <position position="186"/>
    </location>
    <ligand>
        <name>[4Fe-4S] cluster</name>
        <dbReference type="ChEBI" id="CHEBI:49883"/>
        <label>2</label>
        <note>4Fe-4S-S-AdoMet</note>
    </ligand>
</feature>
<dbReference type="PROSITE" id="PS51449">
    <property type="entry name" value="MTTASE_N"/>
    <property type="match status" value="1"/>
</dbReference>
<evidence type="ECO:0000259" key="12">
    <source>
        <dbReference type="PROSITE" id="PS50926"/>
    </source>
</evidence>
<dbReference type="FunFam" id="3.40.50.12160:FF:000006">
    <property type="entry name" value="tRNA-2-methylthio-N(6)-dimethylallyladenosine synthase"/>
    <property type="match status" value="1"/>
</dbReference>
<comment type="catalytic activity">
    <reaction evidence="11">
        <text>N(6)-dimethylallyladenosine(37) in tRNA + (sulfur carrier)-SH + AH2 + 2 S-adenosyl-L-methionine = 2-methylsulfanyl-N(6)-dimethylallyladenosine(37) in tRNA + (sulfur carrier)-H + 5'-deoxyadenosine + L-methionine + A + S-adenosyl-L-homocysteine + 2 H(+)</text>
        <dbReference type="Rhea" id="RHEA:37067"/>
        <dbReference type="Rhea" id="RHEA-COMP:10375"/>
        <dbReference type="Rhea" id="RHEA-COMP:10376"/>
        <dbReference type="Rhea" id="RHEA-COMP:14737"/>
        <dbReference type="Rhea" id="RHEA-COMP:14739"/>
        <dbReference type="ChEBI" id="CHEBI:13193"/>
        <dbReference type="ChEBI" id="CHEBI:15378"/>
        <dbReference type="ChEBI" id="CHEBI:17319"/>
        <dbReference type="ChEBI" id="CHEBI:17499"/>
        <dbReference type="ChEBI" id="CHEBI:29917"/>
        <dbReference type="ChEBI" id="CHEBI:57844"/>
        <dbReference type="ChEBI" id="CHEBI:57856"/>
        <dbReference type="ChEBI" id="CHEBI:59789"/>
        <dbReference type="ChEBI" id="CHEBI:64428"/>
        <dbReference type="ChEBI" id="CHEBI:74415"/>
        <dbReference type="ChEBI" id="CHEBI:74417"/>
        <dbReference type="EC" id="2.8.4.3"/>
    </reaction>
</comment>
<dbReference type="PANTHER" id="PTHR43020:SF2">
    <property type="entry name" value="MITOCHONDRIAL TRNA METHYLTHIOTRANSFERASE CDK5RAP1"/>
    <property type="match status" value="1"/>
</dbReference>
<feature type="binding site" evidence="11">
    <location>
        <position position="40"/>
    </location>
    <ligand>
        <name>[4Fe-4S] cluster</name>
        <dbReference type="ChEBI" id="CHEBI:49883"/>
        <label>1</label>
    </ligand>
</feature>
<feature type="binding site" evidence="11">
    <location>
        <position position="190"/>
    </location>
    <ligand>
        <name>[4Fe-4S] cluster</name>
        <dbReference type="ChEBI" id="CHEBI:49883"/>
        <label>2</label>
        <note>4Fe-4S-S-AdoMet</note>
    </ligand>
</feature>
<keyword evidence="3 11" id="KW-0963">Cytoplasm</keyword>
<evidence type="ECO:0000256" key="5">
    <source>
        <dbReference type="ARBA" id="ARBA00022691"/>
    </source>
</evidence>
<evidence type="ECO:0000256" key="4">
    <source>
        <dbReference type="ARBA" id="ARBA00022679"/>
    </source>
</evidence>
<dbReference type="CDD" id="cd01335">
    <property type="entry name" value="Radical_SAM"/>
    <property type="match status" value="1"/>
</dbReference>
<dbReference type="Proteomes" id="UP000623172">
    <property type="component" value="Unassembled WGS sequence"/>
</dbReference>
<dbReference type="InterPro" id="IPR020612">
    <property type="entry name" value="Methylthiotransferase_CS"/>
</dbReference>
<name>A0A926D4A5_9FIRM</name>
<dbReference type="NCBIfam" id="TIGR01574">
    <property type="entry name" value="miaB-methiolase"/>
    <property type="match status" value="1"/>
</dbReference>
<dbReference type="EMBL" id="JACRSR010000001">
    <property type="protein sequence ID" value="MBC8531217.1"/>
    <property type="molecule type" value="Genomic_DNA"/>
</dbReference>
<evidence type="ECO:0000256" key="7">
    <source>
        <dbReference type="ARBA" id="ARBA00022723"/>
    </source>
</evidence>
<keyword evidence="6 11" id="KW-0819">tRNA processing</keyword>
<dbReference type="SFLD" id="SFLDS00029">
    <property type="entry name" value="Radical_SAM"/>
    <property type="match status" value="1"/>
</dbReference>
<evidence type="ECO:0000256" key="2">
    <source>
        <dbReference type="ARBA" id="ARBA00022485"/>
    </source>
</evidence>